<gene>
    <name evidence="2" type="ORF">DPMN_073280</name>
</gene>
<feature type="compositionally biased region" description="Polar residues" evidence="1">
    <location>
        <begin position="434"/>
        <end position="450"/>
    </location>
</feature>
<feature type="compositionally biased region" description="Low complexity" evidence="1">
    <location>
        <begin position="254"/>
        <end position="267"/>
    </location>
</feature>
<reference evidence="2" key="1">
    <citation type="journal article" date="2019" name="bioRxiv">
        <title>The Genome of the Zebra Mussel, Dreissena polymorpha: A Resource for Invasive Species Research.</title>
        <authorList>
            <person name="McCartney M.A."/>
            <person name="Auch B."/>
            <person name="Kono T."/>
            <person name="Mallez S."/>
            <person name="Zhang Y."/>
            <person name="Obille A."/>
            <person name="Becker A."/>
            <person name="Abrahante J.E."/>
            <person name="Garbe J."/>
            <person name="Badalamenti J.P."/>
            <person name="Herman A."/>
            <person name="Mangelson H."/>
            <person name="Liachko I."/>
            <person name="Sullivan S."/>
            <person name="Sone E.D."/>
            <person name="Koren S."/>
            <person name="Silverstein K.A.T."/>
            <person name="Beckman K.B."/>
            <person name="Gohl D.M."/>
        </authorList>
    </citation>
    <scope>NUCLEOTIDE SEQUENCE</scope>
    <source>
        <strain evidence="2">Duluth1</strain>
        <tissue evidence="2">Whole animal</tissue>
    </source>
</reference>
<evidence type="ECO:0000256" key="1">
    <source>
        <dbReference type="SAM" id="MobiDB-lite"/>
    </source>
</evidence>
<feature type="compositionally biased region" description="Basic and acidic residues" evidence="1">
    <location>
        <begin position="374"/>
        <end position="383"/>
    </location>
</feature>
<comment type="caution">
    <text evidence="2">The sequence shown here is derived from an EMBL/GenBank/DDBJ whole genome shotgun (WGS) entry which is preliminary data.</text>
</comment>
<feature type="region of interest" description="Disordered" evidence="1">
    <location>
        <begin position="239"/>
        <end position="293"/>
    </location>
</feature>
<feature type="region of interest" description="Disordered" evidence="1">
    <location>
        <begin position="348"/>
        <end position="450"/>
    </location>
</feature>
<protein>
    <submittedName>
        <fullName evidence="2">Uncharacterized protein</fullName>
    </submittedName>
</protein>
<dbReference type="Proteomes" id="UP000828390">
    <property type="component" value="Unassembled WGS sequence"/>
</dbReference>
<dbReference type="EMBL" id="JAIWYP010000014">
    <property type="protein sequence ID" value="KAH3713488.1"/>
    <property type="molecule type" value="Genomic_DNA"/>
</dbReference>
<feature type="compositionally biased region" description="Basic and acidic residues" evidence="1">
    <location>
        <begin position="416"/>
        <end position="433"/>
    </location>
</feature>
<feature type="compositionally biased region" description="Polar residues" evidence="1">
    <location>
        <begin position="189"/>
        <end position="205"/>
    </location>
</feature>
<feature type="compositionally biased region" description="Acidic residues" evidence="1">
    <location>
        <begin position="390"/>
        <end position="402"/>
    </location>
</feature>
<proteinExistence type="predicted"/>
<evidence type="ECO:0000313" key="3">
    <source>
        <dbReference type="Proteomes" id="UP000828390"/>
    </source>
</evidence>
<evidence type="ECO:0000313" key="2">
    <source>
        <dbReference type="EMBL" id="KAH3713488.1"/>
    </source>
</evidence>
<organism evidence="2 3">
    <name type="scientific">Dreissena polymorpha</name>
    <name type="common">Zebra mussel</name>
    <name type="synonym">Mytilus polymorpha</name>
    <dbReference type="NCBI Taxonomy" id="45954"/>
    <lineage>
        <taxon>Eukaryota</taxon>
        <taxon>Metazoa</taxon>
        <taxon>Spiralia</taxon>
        <taxon>Lophotrochozoa</taxon>
        <taxon>Mollusca</taxon>
        <taxon>Bivalvia</taxon>
        <taxon>Autobranchia</taxon>
        <taxon>Heteroconchia</taxon>
        <taxon>Euheterodonta</taxon>
        <taxon>Imparidentia</taxon>
        <taxon>Neoheterodontei</taxon>
        <taxon>Myida</taxon>
        <taxon>Dreissenoidea</taxon>
        <taxon>Dreissenidae</taxon>
        <taxon>Dreissena</taxon>
    </lineage>
</organism>
<feature type="region of interest" description="Disordered" evidence="1">
    <location>
        <begin position="24"/>
        <end position="52"/>
    </location>
</feature>
<feature type="compositionally biased region" description="Basic and acidic residues" evidence="1">
    <location>
        <begin position="119"/>
        <end position="159"/>
    </location>
</feature>
<keyword evidence="3" id="KW-1185">Reference proteome</keyword>
<dbReference type="AlphaFoldDB" id="A0A9D4HD32"/>
<feature type="region of interest" description="Disordered" evidence="1">
    <location>
        <begin position="87"/>
        <end position="227"/>
    </location>
</feature>
<accession>A0A9D4HD32</accession>
<name>A0A9D4HD32_DREPO</name>
<sequence length="450" mass="49284">MSESQSGVPCLPDLSTEDLKDLQKRAAKAKRHEELAKRKQTPYMPTANLPLTSSVVFGNPVKITYEDDKLRHALGEFEDATHFLHHGEVIGVERQPATPLPSDKRHRNRFMPAPSPLTGDKRKESSSHSAHRQENRDDTGQRSSFDDRIKAHESAKNVSKDSNSAYASSNSGSVTSNRPEQPKSAPHSVDSNLNHKQPSSSSQPRVSKPDLSHSSKHVSSVVSREPVLESFNQQLSVSLKKELPSSIASKPVLSTSNQSSEQNSRSSTDVRSVLSEKEANRTVNGVRKPRPQLHIPETVEDIFQEFDLPQPVTAINTPFKDGKTIKFPFKNLLESNDQVVSKDLFNKTSESGRVEAPHSSEAVPIISSSQASRNMEEIADKDPSSSSSDASDDDDDDVDDDGSGSSSGSESEAEDHEGHSDHDRSSLEQKVKTEISSQQQISCPVSSGLH</sequence>
<reference evidence="2" key="2">
    <citation type="submission" date="2020-11" db="EMBL/GenBank/DDBJ databases">
        <authorList>
            <person name="McCartney M.A."/>
            <person name="Auch B."/>
            <person name="Kono T."/>
            <person name="Mallez S."/>
            <person name="Becker A."/>
            <person name="Gohl D.M."/>
            <person name="Silverstein K.A.T."/>
            <person name="Koren S."/>
            <person name="Bechman K.B."/>
            <person name="Herman A."/>
            <person name="Abrahante J.E."/>
            <person name="Garbe J."/>
        </authorList>
    </citation>
    <scope>NUCLEOTIDE SEQUENCE</scope>
    <source>
        <strain evidence="2">Duluth1</strain>
        <tissue evidence="2">Whole animal</tissue>
    </source>
</reference>
<feature type="compositionally biased region" description="Low complexity" evidence="1">
    <location>
        <begin position="160"/>
        <end position="177"/>
    </location>
</feature>